<sequence length="47" mass="4921">MVTLLSLVTQSNSSNTNVLKVAGNSGDKVEATRFLSSQAPKNANDVL</sequence>
<comment type="caution">
    <text evidence="1">The sequence shown here is derived from an EMBL/GenBank/DDBJ whole genome shotgun (WGS) entry which is preliminary data.</text>
</comment>
<dbReference type="AlphaFoldDB" id="A0A8H8XDB0"/>
<protein>
    <submittedName>
        <fullName evidence="1">Uncharacterized protein</fullName>
    </submittedName>
</protein>
<dbReference type="RefSeq" id="WP_180334664.1">
    <property type="nucleotide sequence ID" value="NZ_CAESAQ020000078.1"/>
</dbReference>
<dbReference type="EMBL" id="CAESAQ020000078">
    <property type="protein sequence ID" value="CAB5504175.1"/>
    <property type="molecule type" value="Genomic_DNA"/>
</dbReference>
<dbReference type="Proteomes" id="UP000643672">
    <property type="component" value="Unassembled WGS sequence"/>
</dbReference>
<gene>
    <name evidence="1" type="ORF">THERMOS_1910</name>
</gene>
<keyword evidence="2" id="KW-1185">Reference proteome</keyword>
<accession>A0A8H8XDB0</accession>
<name>A0A8H8XDB0_9GAMM</name>
<organism evidence="1 2">
    <name type="scientific">Bathymodiolus thermophilus thioautotrophic gill symbiont</name>
    <dbReference type="NCBI Taxonomy" id="2360"/>
    <lineage>
        <taxon>Bacteria</taxon>
        <taxon>Pseudomonadati</taxon>
        <taxon>Pseudomonadota</taxon>
        <taxon>Gammaproteobacteria</taxon>
        <taxon>sulfur-oxidizing symbionts</taxon>
    </lineage>
</organism>
<reference evidence="1 2" key="1">
    <citation type="submission" date="2020-05" db="EMBL/GenBank/DDBJ databases">
        <authorList>
            <person name="Petersen J."/>
            <person name="Sayavedra L."/>
        </authorList>
    </citation>
    <scope>NUCLEOTIDE SEQUENCE [LARGE SCALE GENOMIC DNA]</scope>
    <source>
        <strain evidence="1">B thermophilus SOXS</strain>
    </source>
</reference>
<proteinExistence type="predicted"/>
<evidence type="ECO:0000313" key="1">
    <source>
        <dbReference type="EMBL" id="CAB5504175.1"/>
    </source>
</evidence>
<evidence type="ECO:0000313" key="2">
    <source>
        <dbReference type="Proteomes" id="UP000643672"/>
    </source>
</evidence>